<keyword evidence="2" id="KW-1185">Reference proteome</keyword>
<dbReference type="AlphaFoldDB" id="A0A392TXR4"/>
<organism evidence="1 2">
    <name type="scientific">Trifolium medium</name>
    <dbReference type="NCBI Taxonomy" id="97028"/>
    <lineage>
        <taxon>Eukaryota</taxon>
        <taxon>Viridiplantae</taxon>
        <taxon>Streptophyta</taxon>
        <taxon>Embryophyta</taxon>
        <taxon>Tracheophyta</taxon>
        <taxon>Spermatophyta</taxon>
        <taxon>Magnoliopsida</taxon>
        <taxon>eudicotyledons</taxon>
        <taxon>Gunneridae</taxon>
        <taxon>Pentapetalae</taxon>
        <taxon>rosids</taxon>
        <taxon>fabids</taxon>
        <taxon>Fabales</taxon>
        <taxon>Fabaceae</taxon>
        <taxon>Papilionoideae</taxon>
        <taxon>50 kb inversion clade</taxon>
        <taxon>NPAAA clade</taxon>
        <taxon>Hologalegina</taxon>
        <taxon>IRL clade</taxon>
        <taxon>Trifolieae</taxon>
        <taxon>Trifolium</taxon>
    </lineage>
</organism>
<protein>
    <submittedName>
        <fullName evidence="1">Putative LRR receptor-like serine/threonine-protein kinase</fullName>
    </submittedName>
</protein>
<reference evidence="1 2" key="1">
    <citation type="journal article" date="2018" name="Front. Plant Sci.">
        <title>Red Clover (Trifolium pratense) and Zigzag Clover (T. medium) - A Picture of Genomic Similarities and Differences.</title>
        <authorList>
            <person name="Dluhosova J."/>
            <person name="Istvanek J."/>
            <person name="Nedelnik J."/>
            <person name="Repkova J."/>
        </authorList>
    </citation>
    <scope>NUCLEOTIDE SEQUENCE [LARGE SCALE GENOMIC DNA]</scope>
    <source>
        <strain evidence="2">cv. 10/8</strain>
        <tissue evidence="1">Leaf</tissue>
    </source>
</reference>
<evidence type="ECO:0000313" key="2">
    <source>
        <dbReference type="Proteomes" id="UP000265520"/>
    </source>
</evidence>
<keyword evidence="1" id="KW-0675">Receptor</keyword>
<comment type="caution">
    <text evidence="1">The sequence shown here is derived from an EMBL/GenBank/DDBJ whole genome shotgun (WGS) entry which is preliminary data.</text>
</comment>
<sequence length="73" mass="8057">MNIITKEEFEKQVSSPKLQSFRLNFNTSLDNNAHCAICTSKRSEVFTTYLTGGVPGNVSDCRSYTAIYAASLS</sequence>
<evidence type="ECO:0000313" key="1">
    <source>
        <dbReference type="EMBL" id="MCI65759.1"/>
    </source>
</evidence>
<keyword evidence="1" id="KW-0808">Transferase</keyword>
<dbReference type="GO" id="GO:0016301">
    <property type="term" value="F:kinase activity"/>
    <property type="evidence" value="ECO:0007669"/>
    <property type="project" value="UniProtKB-KW"/>
</dbReference>
<dbReference type="EMBL" id="LXQA010681866">
    <property type="protein sequence ID" value="MCI65759.1"/>
    <property type="molecule type" value="Genomic_DNA"/>
</dbReference>
<keyword evidence="1" id="KW-0418">Kinase</keyword>
<feature type="non-terminal residue" evidence="1">
    <location>
        <position position="73"/>
    </location>
</feature>
<accession>A0A392TXR4</accession>
<dbReference type="Proteomes" id="UP000265520">
    <property type="component" value="Unassembled WGS sequence"/>
</dbReference>
<proteinExistence type="predicted"/>
<name>A0A392TXR4_9FABA</name>